<evidence type="ECO:0000259" key="4">
    <source>
        <dbReference type="PROSITE" id="PS51149"/>
    </source>
</evidence>
<dbReference type="InterPro" id="IPR004184">
    <property type="entry name" value="PFL_dom"/>
</dbReference>
<accession>A0ABM6L543</accession>
<proteinExistence type="predicted"/>
<sequence>MEVCTVETIVDQARTDLSLRGMSPKIRLHFDTLEHRMRRRQRMWGGDLSVLNEETVRRSAAIRRSLAFEKVMREMPLALEPYDVVVGSCAIEGAVVRCALPIYLLNQELGYCSLQMSHKCPDYETLLRRGLRSIIDELKSRRPQAQAQPFADVRQSQLDFIEACVREAEAVIALANRYSDITEAAARKESDPIRREELLEISRVCRRVPEFPATGLHEALQSLWFFNLAMIEVYSNISIGHIDAVLNPYFESDWNAGKITLARAQDLVDSFVLHVNDRAQVDPKQYYLKDQKSLPGAPQQCRIGYGYGFVTSLENDQADAINHWGQNILISGLNADGSDATNALTYLFLNAHEKFSMTSPVLTVRMHKNTPPQLLHRAAEVLKTGGGMPYINNDDVIVAGYERLGVPREDGCKYANSNCWETLLQGMCNQEMIRGLNFLYFLELALNQGQPFLYKDDLKGQHGPDRGDPMTFGASYCVSYNMVEGVETKNPAALETFDDLMYAWKLQMDCMMSKSMEYVAANVRAGGSHGPLDAKPILSVLTQGCVESLTDLTHGGAKYNLWHLMGEAVANAADSLAVIKKFVYDEKRLTLPQMVEILKRDWAGEEGESLRLKCISEVPKFGNDIPYVDDIAKEMVDYFLQRAEFHGKKYPDFIFSPCIGTYSWIISIGKKIGASAEGRKAREPIAANLSPVPGRDVSGPTAAVRSYLKLNTAPMAAGAPIDLRVSSSGLEGEAGTKRVEGLIKAFLQEGGNMMTLTITSAEELRRAMAEPEKYRGLRVRMGGWSAYYVLLSRASQEIHLKRVEHGFA</sequence>
<dbReference type="SUPFAM" id="SSF51998">
    <property type="entry name" value="PFL-like glycyl radical enzymes"/>
    <property type="match status" value="1"/>
</dbReference>
<dbReference type="Pfam" id="PF01228">
    <property type="entry name" value="Gly_radical"/>
    <property type="match status" value="1"/>
</dbReference>
<dbReference type="InterPro" id="IPR001150">
    <property type="entry name" value="Gly_radical"/>
</dbReference>
<dbReference type="Gene3D" id="3.20.70.20">
    <property type="match status" value="1"/>
</dbReference>
<evidence type="ECO:0000313" key="6">
    <source>
        <dbReference type="EMBL" id="ASB40625.1"/>
    </source>
</evidence>
<gene>
    <name evidence="6" type="ORF">ADH66_08110</name>
</gene>
<evidence type="ECO:0000256" key="2">
    <source>
        <dbReference type="ARBA" id="ARBA00023239"/>
    </source>
</evidence>
<evidence type="ECO:0000313" key="7">
    <source>
        <dbReference type="Proteomes" id="UP000196710"/>
    </source>
</evidence>
<dbReference type="PANTHER" id="PTHR43641:SF2">
    <property type="entry name" value="DEHYDRATASE YBIW-RELATED"/>
    <property type="match status" value="1"/>
</dbReference>
<dbReference type="PROSITE" id="PS51149">
    <property type="entry name" value="GLY_RADICAL_2"/>
    <property type="match status" value="1"/>
</dbReference>
<keyword evidence="1 3" id="KW-0556">Organic radical</keyword>
<organism evidence="6 7">
    <name type="scientific">Acutalibacter muris</name>
    <dbReference type="NCBI Taxonomy" id="1796620"/>
    <lineage>
        <taxon>Bacteria</taxon>
        <taxon>Bacillati</taxon>
        <taxon>Bacillota</taxon>
        <taxon>Clostridia</taxon>
        <taxon>Eubacteriales</taxon>
        <taxon>Acutalibacteraceae</taxon>
        <taxon>Acutalibacter</taxon>
    </lineage>
</organism>
<dbReference type="InterPro" id="IPR051215">
    <property type="entry name" value="GRE"/>
</dbReference>
<dbReference type="EMBL" id="CP021422">
    <property type="protein sequence ID" value="ASB40625.1"/>
    <property type="molecule type" value="Genomic_DNA"/>
</dbReference>
<feature type="modified residue" description="Glycine radical" evidence="3">
    <location>
        <position position="783"/>
    </location>
</feature>
<evidence type="ECO:0000259" key="5">
    <source>
        <dbReference type="PROSITE" id="PS51554"/>
    </source>
</evidence>
<evidence type="ECO:0008006" key="8">
    <source>
        <dbReference type="Google" id="ProtNLM"/>
    </source>
</evidence>
<dbReference type="Pfam" id="PF02901">
    <property type="entry name" value="PFL-like"/>
    <property type="match status" value="1"/>
</dbReference>
<evidence type="ECO:0000256" key="1">
    <source>
        <dbReference type="ARBA" id="ARBA00022818"/>
    </source>
</evidence>
<protein>
    <recommendedName>
        <fullName evidence="8">Pyruvate formate-lyase</fullName>
    </recommendedName>
</protein>
<reference evidence="7" key="1">
    <citation type="submission" date="2017-05" db="EMBL/GenBank/DDBJ databases">
        <title>Improved OligoMM genomes.</title>
        <authorList>
            <person name="Garzetti D."/>
        </authorList>
    </citation>
    <scope>NUCLEOTIDE SEQUENCE [LARGE SCALE GENOMIC DNA]</scope>
    <source>
        <strain evidence="7">KB18</strain>
    </source>
</reference>
<feature type="domain" description="PFL" evidence="5">
    <location>
        <begin position="1"/>
        <end position="680"/>
    </location>
</feature>
<feature type="domain" description="Glycine radical" evidence="4">
    <location>
        <begin position="687"/>
        <end position="808"/>
    </location>
</feature>
<name>A0ABM6L543_9FIRM</name>
<dbReference type="PROSITE" id="PS51554">
    <property type="entry name" value="PFL"/>
    <property type="match status" value="1"/>
</dbReference>
<evidence type="ECO:0000256" key="3">
    <source>
        <dbReference type="PROSITE-ProRule" id="PRU00493"/>
    </source>
</evidence>
<keyword evidence="2" id="KW-0456">Lyase</keyword>
<dbReference type="PANTHER" id="PTHR43641">
    <property type="entry name" value="FORMATE ACETYLTRANSFERASE 3-RELATED"/>
    <property type="match status" value="1"/>
</dbReference>
<dbReference type="Proteomes" id="UP000196710">
    <property type="component" value="Chromosome"/>
</dbReference>
<keyword evidence="7" id="KW-1185">Reference proteome</keyword>